<name>A0AAV4N0T2_CAEEX</name>
<dbReference type="EMBL" id="BPLR01002817">
    <property type="protein sequence ID" value="GIX78068.1"/>
    <property type="molecule type" value="Genomic_DNA"/>
</dbReference>
<keyword evidence="2" id="KW-1185">Reference proteome</keyword>
<organism evidence="1 2">
    <name type="scientific">Caerostris extrusa</name>
    <name type="common">Bark spider</name>
    <name type="synonym">Caerostris bankana</name>
    <dbReference type="NCBI Taxonomy" id="172846"/>
    <lineage>
        <taxon>Eukaryota</taxon>
        <taxon>Metazoa</taxon>
        <taxon>Ecdysozoa</taxon>
        <taxon>Arthropoda</taxon>
        <taxon>Chelicerata</taxon>
        <taxon>Arachnida</taxon>
        <taxon>Araneae</taxon>
        <taxon>Araneomorphae</taxon>
        <taxon>Entelegynae</taxon>
        <taxon>Araneoidea</taxon>
        <taxon>Araneidae</taxon>
        <taxon>Caerostris</taxon>
    </lineage>
</organism>
<evidence type="ECO:0000313" key="2">
    <source>
        <dbReference type="Proteomes" id="UP001054945"/>
    </source>
</evidence>
<accession>A0AAV4N0T2</accession>
<dbReference type="Proteomes" id="UP001054945">
    <property type="component" value="Unassembled WGS sequence"/>
</dbReference>
<proteinExistence type="predicted"/>
<gene>
    <name evidence="1" type="ORF">CEXT_664061</name>
</gene>
<dbReference type="AlphaFoldDB" id="A0AAV4N0T2"/>
<protein>
    <submittedName>
        <fullName evidence="1">Uncharacterized protein</fullName>
    </submittedName>
</protein>
<reference evidence="1 2" key="1">
    <citation type="submission" date="2021-06" db="EMBL/GenBank/DDBJ databases">
        <title>Caerostris extrusa draft genome.</title>
        <authorList>
            <person name="Kono N."/>
            <person name="Arakawa K."/>
        </authorList>
    </citation>
    <scope>NUCLEOTIDE SEQUENCE [LARGE SCALE GENOMIC DNA]</scope>
</reference>
<comment type="caution">
    <text evidence="1">The sequence shown here is derived from an EMBL/GenBank/DDBJ whole genome shotgun (WGS) entry which is preliminary data.</text>
</comment>
<sequence>MPQTATDHLIHGKCCSHLTQLQICPRSIRVNEEKLFSAAHCCGNDHSDGLIARFSLCHDHIPTRGHRCSFHPFIMSPSARFEEQLA</sequence>
<evidence type="ECO:0000313" key="1">
    <source>
        <dbReference type="EMBL" id="GIX78068.1"/>
    </source>
</evidence>